<evidence type="ECO:0000256" key="7">
    <source>
        <dbReference type="ARBA" id="ARBA00022806"/>
    </source>
</evidence>
<feature type="region of interest" description="Disordered" evidence="16">
    <location>
        <begin position="164"/>
        <end position="190"/>
    </location>
</feature>
<dbReference type="AlphaFoldDB" id="A0A1E4S7G4"/>
<evidence type="ECO:0000256" key="3">
    <source>
        <dbReference type="ARBA" id="ARBA00022517"/>
    </source>
</evidence>
<keyword evidence="3" id="KW-0690">Ribosome biogenesis</keyword>
<keyword evidence="6" id="KW-0378">Hydrolase</keyword>
<dbReference type="Gene3D" id="3.40.50.300">
    <property type="entry name" value="P-loop containing nucleotide triphosphate hydrolases"/>
    <property type="match status" value="2"/>
</dbReference>
<keyword evidence="10" id="KW-0539">Nucleus</keyword>
<comment type="catalytic activity">
    <reaction evidence="13">
        <text>ATP + H2O = ADP + phosphate + H(+)</text>
        <dbReference type="Rhea" id="RHEA:13065"/>
        <dbReference type="ChEBI" id="CHEBI:15377"/>
        <dbReference type="ChEBI" id="CHEBI:15378"/>
        <dbReference type="ChEBI" id="CHEBI:30616"/>
        <dbReference type="ChEBI" id="CHEBI:43474"/>
        <dbReference type="ChEBI" id="CHEBI:456216"/>
        <dbReference type="EC" id="3.6.4.13"/>
    </reaction>
</comment>
<feature type="region of interest" description="Disordered" evidence="16">
    <location>
        <begin position="288"/>
        <end position="326"/>
    </location>
</feature>
<dbReference type="SMART" id="SM00487">
    <property type="entry name" value="DEXDc"/>
    <property type="match status" value="1"/>
</dbReference>
<feature type="domain" description="RRM" evidence="17">
    <location>
        <begin position="47"/>
        <end position="125"/>
    </location>
</feature>
<dbReference type="GO" id="GO:0005634">
    <property type="term" value="C:nucleus"/>
    <property type="evidence" value="ECO:0007669"/>
    <property type="project" value="UniProtKB-SubCell"/>
</dbReference>
<protein>
    <recommendedName>
        <fullName evidence="2">RNA helicase</fullName>
        <ecNumber evidence="2">3.6.4.13</ecNumber>
    </recommendedName>
</protein>
<dbReference type="PROSITE" id="PS51195">
    <property type="entry name" value="Q_MOTIF"/>
    <property type="match status" value="1"/>
</dbReference>
<feature type="region of interest" description="Disordered" evidence="16">
    <location>
        <begin position="1"/>
        <end position="40"/>
    </location>
</feature>
<dbReference type="PANTHER" id="PTHR47959:SF24">
    <property type="entry name" value="ATP-DEPENDENT RNA HELICASE"/>
    <property type="match status" value="1"/>
</dbReference>
<dbReference type="GeneID" id="30991455"/>
<dbReference type="PROSITE" id="PS51194">
    <property type="entry name" value="HELICASE_CTER"/>
    <property type="match status" value="1"/>
</dbReference>
<dbReference type="SUPFAM" id="SSF52540">
    <property type="entry name" value="P-loop containing nucleoside triphosphate hydrolases"/>
    <property type="match status" value="1"/>
</dbReference>
<dbReference type="InterPro" id="IPR014001">
    <property type="entry name" value="Helicase_ATP-bd"/>
</dbReference>
<dbReference type="OrthoDB" id="10261904at2759"/>
<dbReference type="RefSeq" id="XP_020072506.1">
    <property type="nucleotide sequence ID" value="XM_020217059.1"/>
</dbReference>
<evidence type="ECO:0000256" key="8">
    <source>
        <dbReference type="ARBA" id="ARBA00022840"/>
    </source>
</evidence>
<dbReference type="Gene3D" id="1.25.40.630">
    <property type="match status" value="1"/>
</dbReference>
<dbReference type="STRING" id="983966.A0A1E4S7G4"/>
<organism evidence="21 22">
    <name type="scientific">Cyberlindnera jadinii (strain ATCC 18201 / CBS 1600 / BCRC 20928 / JCM 3617 / NBRC 0987 / NRRL Y-1542)</name>
    <name type="common">Torula yeast</name>
    <name type="synonym">Candida utilis</name>
    <dbReference type="NCBI Taxonomy" id="983966"/>
    <lineage>
        <taxon>Eukaryota</taxon>
        <taxon>Fungi</taxon>
        <taxon>Dikarya</taxon>
        <taxon>Ascomycota</taxon>
        <taxon>Saccharomycotina</taxon>
        <taxon>Saccharomycetes</taxon>
        <taxon>Phaffomycetales</taxon>
        <taxon>Phaffomycetaceae</taxon>
        <taxon>Cyberlindnera</taxon>
    </lineage>
</organism>
<reference evidence="21 22" key="1">
    <citation type="journal article" date="2016" name="Proc. Natl. Acad. Sci. U.S.A.">
        <title>Comparative genomics of biotechnologically important yeasts.</title>
        <authorList>
            <person name="Riley R."/>
            <person name="Haridas S."/>
            <person name="Wolfe K.H."/>
            <person name="Lopes M.R."/>
            <person name="Hittinger C.T."/>
            <person name="Goeker M."/>
            <person name="Salamov A.A."/>
            <person name="Wisecaver J.H."/>
            <person name="Long T.M."/>
            <person name="Calvey C.H."/>
            <person name="Aerts A.L."/>
            <person name="Barry K.W."/>
            <person name="Choi C."/>
            <person name="Clum A."/>
            <person name="Coughlan A.Y."/>
            <person name="Deshpande S."/>
            <person name="Douglass A.P."/>
            <person name="Hanson S.J."/>
            <person name="Klenk H.-P."/>
            <person name="LaButti K.M."/>
            <person name="Lapidus A."/>
            <person name="Lindquist E.A."/>
            <person name="Lipzen A.M."/>
            <person name="Meier-Kolthoff J.P."/>
            <person name="Ohm R.A."/>
            <person name="Otillar R.P."/>
            <person name="Pangilinan J.L."/>
            <person name="Peng Y."/>
            <person name="Rokas A."/>
            <person name="Rosa C.A."/>
            <person name="Scheuner C."/>
            <person name="Sibirny A.A."/>
            <person name="Slot J.C."/>
            <person name="Stielow J.B."/>
            <person name="Sun H."/>
            <person name="Kurtzman C.P."/>
            <person name="Blackwell M."/>
            <person name="Grigoriev I.V."/>
            <person name="Jeffries T.W."/>
        </authorList>
    </citation>
    <scope>NUCLEOTIDE SEQUENCE [LARGE SCALE GENOMIC DNA]</scope>
    <source>
        <strain evidence="22">ATCC 18201 / CBS 1600 / BCRC 20928 / JCM 3617 / NBRC 0987 / NRRL Y-1542</strain>
    </source>
</reference>
<evidence type="ECO:0000256" key="12">
    <source>
        <dbReference type="ARBA" id="ARBA00024374"/>
    </source>
</evidence>
<dbReference type="Pfam" id="PF14327">
    <property type="entry name" value="CSTF2_hinge"/>
    <property type="match status" value="1"/>
</dbReference>
<evidence type="ECO:0000256" key="5">
    <source>
        <dbReference type="ARBA" id="ARBA00022741"/>
    </source>
</evidence>
<evidence type="ECO:0000256" key="13">
    <source>
        <dbReference type="ARBA" id="ARBA00047984"/>
    </source>
</evidence>
<dbReference type="EC" id="3.6.4.13" evidence="2"/>
<evidence type="ECO:0000259" key="18">
    <source>
        <dbReference type="PROSITE" id="PS51192"/>
    </source>
</evidence>
<feature type="domain" description="Helicase ATP-binding" evidence="18">
    <location>
        <begin position="412"/>
        <end position="588"/>
    </location>
</feature>
<feature type="region of interest" description="Disordered" evidence="16">
    <location>
        <begin position="788"/>
        <end position="827"/>
    </location>
</feature>
<keyword evidence="4" id="KW-0698">rRNA processing</keyword>
<dbReference type="CDD" id="cd18787">
    <property type="entry name" value="SF2_C_DEAD"/>
    <property type="match status" value="1"/>
</dbReference>
<dbReference type="GO" id="GO:0003723">
    <property type="term" value="F:RNA binding"/>
    <property type="evidence" value="ECO:0007669"/>
    <property type="project" value="UniProtKB-UniRule"/>
</dbReference>
<dbReference type="InterPro" id="IPR000629">
    <property type="entry name" value="RNA-helicase_DEAD-box_CS"/>
</dbReference>
<dbReference type="Proteomes" id="UP000094389">
    <property type="component" value="Unassembled WGS sequence"/>
</dbReference>
<dbReference type="SMART" id="SM00490">
    <property type="entry name" value="HELICc"/>
    <property type="match status" value="1"/>
</dbReference>
<keyword evidence="8" id="KW-0067">ATP-binding</keyword>
<dbReference type="Gene3D" id="1.10.20.70">
    <property type="entry name" value="Transcription termination and cleavage factor, C-terminal domain"/>
    <property type="match status" value="1"/>
</dbReference>
<dbReference type="InterPro" id="IPR000504">
    <property type="entry name" value="RRM_dom"/>
</dbReference>
<evidence type="ECO:0000259" key="19">
    <source>
        <dbReference type="PROSITE" id="PS51194"/>
    </source>
</evidence>
<evidence type="ECO:0000256" key="1">
    <source>
        <dbReference type="ARBA" id="ARBA00004123"/>
    </source>
</evidence>
<comment type="function">
    <text evidence="11">ATP-dependent rRNA helicase required for pre-ribosomal RNA processing. Involved in the maturation of the 35S-pre-rRNA and to its cleavage to mature 18S rRNA.</text>
</comment>
<dbReference type="InterPro" id="IPR035979">
    <property type="entry name" value="RBD_domain_sf"/>
</dbReference>
<evidence type="ECO:0000256" key="11">
    <source>
        <dbReference type="ARBA" id="ARBA00024301"/>
    </source>
</evidence>
<dbReference type="PROSITE" id="PS51192">
    <property type="entry name" value="HELICASE_ATP_BIND_1"/>
    <property type="match status" value="1"/>
</dbReference>
<evidence type="ECO:0000313" key="22">
    <source>
        <dbReference type="Proteomes" id="UP000094389"/>
    </source>
</evidence>
<proteinExistence type="predicted"/>
<dbReference type="EMBL" id="KV453926">
    <property type="protein sequence ID" value="ODV75467.1"/>
    <property type="molecule type" value="Genomic_DNA"/>
</dbReference>
<dbReference type="GO" id="GO:0005829">
    <property type="term" value="C:cytosol"/>
    <property type="evidence" value="ECO:0007669"/>
    <property type="project" value="TreeGrafter"/>
</dbReference>
<dbReference type="InterPro" id="IPR011545">
    <property type="entry name" value="DEAD/DEAH_box_helicase_dom"/>
</dbReference>
<evidence type="ECO:0000256" key="4">
    <source>
        <dbReference type="ARBA" id="ARBA00022552"/>
    </source>
</evidence>
<feature type="domain" description="DEAD-box RNA helicase Q" evidence="20">
    <location>
        <begin position="381"/>
        <end position="409"/>
    </location>
</feature>
<evidence type="ECO:0000259" key="20">
    <source>
        <dbReference type="PROSITE" id="PS51195"/>
    </source>
</evidence>
<dbReference type="GO" id="GO:0005524">
    <property type="term" value="F:ATP binding"/>
    <property type="evidence" value="ECO:0007669"/>
    <property type="project" value="UniProtKB-KW"/>
</dbReference>
<feature type="domain" description="Helicase C-terminal" evidence="19">
    <location>
        <begin position="616"/>
        <end position="767"/>
    </location>
</feature>
<dbReference type="InterPro" id="IPR012677">
    <property type="entry name" value="Nucleotide-bd_a/b_plait_sf"/>
</dbReference>
<dbReference type="Pfam" id="PF00076">
    <property type="entry name" value="RRM_1"/>
    <property type="match status" value="1"/>
</dbReference>
<dbReference type="GO" id="GO:0006364">
    <property type="term" value="P:rRNA processing"/>
    <property type="evidence" value="ECO:0007669"/>
    <property type="project" value="UniProtKB-KW"/>
</dbReference>
<dbReference type="Gene3D" id="3.30.70.330">
    <property type="match status" value="1"/>
</dbReference>
<dbReference type="PROSITE" id="PS50102">
    <property type="entry name" value="RRM"/>
    <property type="match status" value="1"/>
</dbReference>
<evidence type="ECO:0000256" key="14">
    <source>
        <dbReference type="PROSITE-ProRule" id="PRU00176"/>
    </source>
</evidence>
<dbReference type="CDD" id="cd00590">
    <property type="entry name" value="RRM_SF"/>
    <property type="match status" value="1"/>
</dbReference>
<dbReference type="InterPro" id="IPR025742">
    <property type="entry name" value="CSTF2_hinge"/>
</dbReference>
<dbReference type="PANTHER" id="PTHR47959">
    <property type="entry name" value="ATP-DEPENDENT RNA HELICASE RHLE-RELATED"/>
    <property type="match status" value="1"/>
</dbReference>
<name>A0A1E4S7G4_CYBJN</name>
<accession>A0A1E4S7G4</accession>
<feature type="short sequence motif" description="Q motif" evidence="15">
    <location>
        <begin position="381"/>
        <end position="409"/>
    </location>
</feature>
<evidence type="ECO:0000259" key="17">
    <source>
        <dbReference type="PROSITE" id="PS50102"/>
    </source>
</evidence>
<evidence type="ECO:0000256" key="2">
    <source>
        <dbReference type="ARBA" id="ARBA00012552"/>
    </source>
</evidence>
<comment type="subcellular location">
    <subcellularLocation>
        <location evidence="1">Nucleus</location>
    </subcellularLocation>
</comment>
<keyword evidence="9 14" id="KW-0694">RNA-binding</keyword>
<comment type="subunit">
    <text evidence="12">Interacts with the SSU processome.</text>
</comment>
<evidence type="ECO:0000256" key="9">
    <source>
        <dbReference type="ARBA" id="ARBA00022884"/>
    </source>
</evidence>
<dbReference type="SMART" id="SM00360">
    <property type="entry name" value="RRM"/>
    <property type="match status" value="1"/>
</dbReference>
<dbReference type="InterPro" id="IPR014014">
    <property type="entry name" value="RNA_helicase_DEAD_Q_motif"/>
</dbReference>
<feature type="compositionally biased region" description="Basic and acidic residues" evidence="16">
    <location>
        <begin position="14"/>
        <end position="31"/>
    </location>
</feature>
<evidence type="ECO:0000256" key="15">
    <source>
        <dbReference type="PROSITE-ProRule" id="PRU00552"/>
    </source>
</evidence>
<evidence type="ECO:0000256" key="10">
    <source>
        <dbReference type="ARBA" id="ARBA00023242"/>
    </source>
</evidence>
<dbReference type="SUPFAM" id="SSF54928">
    <property type="entry name" value="RNA-binding domain, RBD"/>
    <property type="match status" value="1"/>
</dbReference>
<evidence type="ECO:0000313" key="21">
    <source>
        <dbReference type="EMBL" id="ODV75467.1"/>
    </source>
</evidence>
<keyword evidence="7" id="KW-0347">Helicase</keyword>
<dbReference type="Pfam" id="PF00270">
    <property type="entry name" value="DEAD"/>
    <property type="match status" value="1"/>
</dbReference>
<gene>
    <name evidence="21" type="ORF">CYBJADRAFT_183085</name>
</gene>
<evidence type="ECO:0000256" key="6">
    <source>
        <dbReference type="ARBA" id="ARBA00022801"/>
    </source>
</evidence>
<keyword evidence="5" id="KW-0547">Nucleotide-binding</keyword>
<dbReference type="PROSITE" id="PS00039">
    <property type="entry name" value="DEAD_ATP_HELICASE"/>
    <property type="match status" value="1"/>
</dbReference>
<dbReference type="GO" id="GO:0003724">
    <property type="term" value="F:RNA helicase activity"/>
    <property type="evidence" value="ECO:0007669"/>
    <property type="project" value="UniProtKB-EC"/>
</dbReference>
<sequence length="827" mass="92033">MSSNAYSLRSRGGGSDDRSEKRQRTDRHTDNFRSNNDAGNAVGSNSRVLYLGNIPKDWTESTVRSVVAGSGRIVDVRVRIDSTGRTKSYVFIEYETPQESQRGMYLLSQVLLGPKRKFKVEFSKEQYSDGQPKQVMRMERSNIPFYVQLPQEMIDSVPMPDGYVSQQDTVKPQQSISPEPQHIQPSNPKAATPMPDILTKASQYLPQFNPAAFTTEDKIAENLQALNPPQMIQLISTVKSLASTNPAMAQQIFSVNPDIPVATVQALLLMGLVDANVLTTALQVTNPTTHQSIKQESPLVSRPAIQQQQQQQQPDPRWPNLPPSAAAKLASMPPQESATIAQVLQLDPNVIRTLPQDQQQMIYNIRQHSVISITKGISVMSEFRKLGVSKWLEESLNAMKIFTPTAIQKACIPKILAGHDCIGGAKTGSGKTIAFAAPMLTQWSEDPIGPFGLVLTPTRELAMQIAEQFAALGATANIKIALVVGGEDMMTQAIQLKNRPHFIIATPGRLADHILHSGEDTVGSLRRIKYLVLDEADRLLSDSFTSDLERCFTILPPPEKRQTLLFTATVTDAVRALKDKKPREGKPDVFIHEVDTVDNVAIPDKLQTHYLFLPSYVKEAYLFSVLSHEDNKNLTAIVFVNRTHTAEVLRRTLRNLDVRVTSLHSEMPQNERTNSLHRFKAGAARILIATDVASRGLDIPSVELVINYDIPADPDDFVHRVGRTARAGRSGESISFVSEKDVTRILAIEDRIGKKMDKYEKITDNGVIKHSLQETSVAKREALMAMDKEGFGEKKRNHKKKLMESNNRSAKSHIHSKKTKVKSKREV</sequence>
<feature type="compositionally biased region" description="Polar residues" evidence="16">
    <location>
        <begin position="164"/>
        <end position="189"/>
    </location>
</feature>
<dbReference type="InterPro" id="IPR027417">
    <property type="entry name" value="P-loop_NTPase"/>
</dbReference>
<feature type="compositionally biased region" description="Basic residues" evidence="16">
    <location>
        <begin position="810"/>
        <end position="827"/>
    </location>
</feature>
<dbReference type="Pfam" id="PF00271">
    <property type="entry name" value="Helicase_C"/>
    <property type="match status" value="1"/>
</dbReference>
<dbReference type="InterPro" id="IPR038192">
    <property type="entry name" value="CSTF_C_sf"/>
</dbReference>
<evidence type="ECO:0000256" key="16">
    <source>
        <dbReference type="SAM" id="MobiDB-lite"/>
    </source>
</evidence>
<dbReference type="InterPro" id="IPR050079">
    <property type="entry name" value="DEAD_box_RNA_helicase"/>
</dbReference>
<dbReference type="CDD" id="cd17955">
    <property type="entry name" value="DEADc_DDX49"/>
    <property type="match status" value="1"/>
</dbReference>
<dbReference type="InterPro" id="IPR001650">
    <property type="entry name" value="Helicase_C-like"/>
</dbReference>
<keyword evidence="22" id="KW-1185">Reference proteome</keyword>
<dbReference type="GO" id="GO:0016787">
    <property type="term" value="F:hydrolase activity"/>
    <property type="evidence" value="ECO:0007669"/>
    <property type="project" value="UniProtKB-KW"/>
</dbReference>